<reference evidence="8 9" key="1">
    <citation type="submission" date="2023-04" db="EMBL/GenBank/DDBJ databases">
        <title>Complete genome sequence of Alisedimentitalea scapharcae.</title>
        <authorList>
            <person name="Rong J.-C."/>
            <person name="Yi M.-L."/>
            <person name="Zhao Q."/>
        </authorList>
    </citation>
    <scope>NUCLEOTIDE SEQUENCE [LARGE SCALE GENOMIC DNA]</scope>
    <source>
        <strain evidence="8 9">KCTC 42119</strain>
    </source>
</reference>
<keyword evidence="2" id="KW-0001">2Fe-2S</keyword>
<dbReference type="PANTHER" id="PTHR23426">
    <property type="entry name" value="FERREDOXIN/ADRENODOXIN"/>
    <property type="match status" value="1"/>
</dbReference>
<evidence type="ECO:0000256" key="1">
    <source>
        <dbReference type="ARBA" id="ARBA00010914"/>
    </source>
</evidence>
<dbReference type="SUPFAM" id="SSF54292">
    <property type="entry name" value="2Fe-2S ferredoxin-like"/>
    <property type="match status" value="1"/>
</dbReference>
<organism evidence="8 9">
    <name type="scientific">Aliisedimentitalea scapharcae</name>
    <dbReference type="NCBI Taxonomy" id="1524259"/>
    <lineage>
        <taxon>Bacteria</taxon>
        <taxon>Pseudomonadati</taxon>
        <taxon>Pseudomonadota</taxon>
        <taxon>Alphaproteobacteria</taxon>
        <taxon>Rhodobacterales</taxon>
        <taxon>Roseobacteraceae</taxon>
        <taxon>Aliisedimentitalea</taxon>
    </lineage>
</organism>
<dbReference type="CDD" id="cd00207">
    <property type="entry name" value="fer2"/>
    <property type="match status" value="1"/>
</dbReference>
<evidence type="ECO:0000256" key="2">
    <source>
        <dbReference type="ARBA" id="ARBA00022714"/>
    </source>
</evidence>
<evidence type="ECO:0000256" key="6">
    <source>
        <dbReference type="ARBA" id="ARBA00034078"/>
    </source>
</evidence>
<accession>A0ABZ2XU16</accession>
<name>A0ABZ2XU16_9RHOB</name>
<evidence type="ECO:0000256" key="3">
    <source>
        <dbReference type="ARBA" id="ARBA00022723"/>
    </source>
</evidence>
<dbReference type="InterPro" id="IPR036010">
    <property type="entry name" value="2Fe-2S_ferredoxin-like_sf"/>
</dbReference>
<keyword evidence="9" id="KW-1185">Reference proteome</keyword>
<keyword evidence="5" id="KW-0411">Iron-sulfur</keyword>
<dbReference type="PROSITE" id="PS51085">
    <property type="entry name" value="2FE2S_FER_2"/>
    <property type="match status" value="1"/>
</dbReference>
<dbReference type="PROSITE" id="PS00814">
    <property type="entry name" value="ADX"/>
    <property type="match status" value="1"/>
</dbReference>
<dbReference type="PRINTS" id="PR00355">
    <property type="entry name" value="ADRENODOXIN"/>
</dbReference>
<protein>
    <submittedName>
        <fullName evidence="8">2Fe-2S iron-sulfur cluster-binding protein</fullName>
    </submittedName>
</protein>
<dbReference type="InterPro" id="IPR018298">
    <property type="entry name" value="Adrenodoxin_Fe-S_BS"/>
</dbReference>
<comment type="similarity">
    <text evidence="1">Belongs to the adrenodoxin/putidaredoxin family.</text>
</comment>
<dbReference type="Gene3D" id="3.10.20.30">
    <property type="match status" value="1"/>
</dbReference>
<dbReference type="InterPro" id="IPR012675">
    <property type="entry name" value="Beta-grasp_dom_sf"/>
</dbReference>
<evidence type="ECO:0000313" key="8">
    <source>
        <dbReference type="EMBL" id="WZK88191.1"/>
    </source>
</evidence>
<dbReference type="PANTHER" id="PTHR23426:SF65">
    <property type="entry name" value="FERREDOXIN-2, MITOCHONDRIAL"/>
    <property type="match status" value="1"/>
</dbReference>
<evidence type="ECO:0000256" key="5">
    <source>
        <dbReference type="ARBA" id="ARBA00023014"/>
    </source>
</evidence>
<proteinExistence type="inferred from homology"/>
<keyword evidence="4" id="KW-0408">Iron</keyword>
<keyword evidence="3" id="KW-0479">Metal-binding</keyword>
<dbReference type="Proteomes" id="UP001623232">
    <property type="component" value="Chromosome"/>
</dbReference>
<evidence type="ECO:0000313" key="9">
    <source>
        <dbReference type="Proteomes" id="UP001623232"/>
    </source>
</evidence>
<feature type="domain" description="2Fe-2S ferredoxin-type" evidence="7">
    <location>
        <begin position="2"/>
        <end position="106"/>
    </location>
</feature>
<evidence type="ECO:0000259" key="7">
    <source>
        <dbReference type="PROSITE" id="PS51085"/>
    </source>
</evidence>
<dbReference type="InterPro" id="IPR001055">
    <property type="entry name" value="Adrenodoxin-like"/>
</dbReference>
<comment type="cofactor">
    <cofactor evidence="6">
        <name>[2Fe-2S] cluster</name>
        <dbReference type="ChEBI" id="CHEBI:190135"/>
    </cofactor>
</comment>
<dbReference type="InterPro" id="IPR001041">
    <property type="entry name" value="2Fe-2S_ferredoxin-type"/>
</dbReference>
<sequence>MPTITFVDHRGVRRDIEIAEGHSLMEGARDAGIDAIAADCGGACACATCHVYIDDAWQARVSPRDSMEEEMLDFAAAQTDSRSRLACQITINASHNGLTVHTPETQG</sequence>
<evidence type="ECO:0000256" key="4">
    <source>
        <dbReference type="ARBA" id="ARBA00023004"/>
    </source>
</evidence>
<dbReference type="EMBL" id="CP123584">
    <property type="protein sequence ID" value="WZK88191.1"/>
    <property type="molecule type" value="Genomic_DNA"/>
</dbReference>
<dbReference type="Pfam" id="PF00111">
    <property type="entry name" value="Fer2"/>
    <property type="match status" value="1"/>
</dbReference>
<dbReference type="RefSeq" id="WP_406645561.1">
    <property type="nucleotide sequence ID" value="NZ_CP123584.1"/>
</dbReference>
<gene>
    <name evidence="8" type="ORF">QEZ52_16500</name>
</gene>